<dbReference type="EMBL" id="CAXKWB010000033">
    <property type="protein sequence ID" value="CAL4058735.1"/>
    <property type="molecule type" value="Genomic_DNA"/>
</dbReference>
<evidence type="ECO:0000313" key="1">
    <source>
        <dbReference type="EMBL" id="CAL4058735.1"/>
    </source>
</evidence>
<reference evidence="1 2" key="1">
    <citation type="submission" date="2024-05" db="EMBL/GenBank/DDBJ databases">
        <authorList>
            <person name="Wallberg A."/>
        </authorList>
    </citation>
    <scope>NUCLEOTIDE SEQUENCE [LARGE SCALE GENOMIC DNA]</scope>
</reference>
<dbReference type="Proteomes" id="UP001497623">
    <property type="component" value="Unassembled WGS sequence"/>
</dbReference>
<accession>A0AAV2PI78</accession>
<comment type="caution">
    <text evidence="1">The sequence shown here is derived from an EMBL/GenBank/DDBJ whole genome shotgun (WGS) entry which is preliminary data.</text>
</comment>
<evidence type="ECO:0000313" key="2">
    <source>
        <dbReference type="Proteomes" id="UP001497623"/>
    </source>
</evidence>
<organism evidence="1 2">
    <name type="scientific">Meganyctiphanes norvegica</name>
    <name type="common">Northern krill</name>
    <name type="synonym">Thysanopoda norvegica</name>
    <dbReference type="NCBI Taxonomy" id="48144"/>
    <lineage>
        <taxon>Eukaryota</taxon>
        <taxon>Metazoa</taxon>
        <taxon>Ecdysozoa</taxon>
        <taxon>Arthropoda</taxon>
        <taxon>Crustacea</taxon>
        <taxon>Multicrustacea</taxon>
        <taxon>Malacostraca</taxon>
        <taxon>Eumalacostraca</taxon>
        <taxon>Eucarida</taxon>
        <taxon>Euphausiacea</taxon>
        <taxon>Euphausiidae</taxon>
        <taxon>Meganyctiphanes</taxon>
    </lineage>
</organism>
<keyword evidence="2" id="KW-1185">Reference proteome</keyword>
<proteinExistence type="predicted"/>
<gene>
    <name evidence="1" type="ORF">MNOR_LOCUS179</name>
</gene>
<protein>
    <submittedName>
        <fullName evidence="1">Uncharacterized protein</fullName>
    </submittedName>
</protein>
<sequence>FVFVKKRNLHRVDPTLLHFDAHHPWLVGVMETIASDYQPKTYSNHGPMACTVTGARLCDNSGGYEKGLEVDSYIDGPDGFLERFEDQTYRNCTIEGRTLSFLTQKYIPHCCQGCLSPDSGKDFDKFLASEAYGFHTCNSYSRHNPDNFADKKRSLLHAMAEVNCPFIWKEAQAHSNFW</sequence>
<name>A0AAV2PI78_MEGNR</name>
<feature type="non-terminal residue" evidence="1">
    <location>
        <position position="1"/>
    </location>
</feature>
<dbReference type="AlphaFoldDB" id="A0AAV2PI78"/>